<dbReference type="PANTHER" id="PTHR23162:SF7">
    <property type="entry name" value="PROTEIN BCAP"/>
    <property type="match status" value="1"/>
</dbReference>
<dbReference type="Proteomes" id="UP000587472">
    <property type="component" value="Unassembled WGS sequence"/>
</dbReference>
<comment type="caution">
    <text evidence="9">The sequence shown here is derived from an EMBL/GenBank/DDBJ whole genome shotgun (WGS) entry which is preliminary data.</text>
</comment>
<evidence type="ECO:0000313" key="10">
    <source>
        <dbReference type="Proteomes" id="UP000587472"/>
    </source>
</evidence>
<feature type="non-terminal residue" evidence="9">
    <location>
        <position position="1"/>
    </location>
</feature>
<dbReference type="GO" id="GO:1902018">
    <property type="term" value="P:negative regulation of cilium assembly"/>
    <property type="evidence" value="ECO:0007669"/>
    <property type="project" value="TreeGrafter"/>
</dbReference>
<dbReference type="InterPro" id="IPR026099">
    <property type="entry name" value="Odf2-rel"/>
</dbReference>
<name>A0A7K9WX81_9GRUI</name>
<keyword evidence="5 8" id="KW-0175">Coiled coil</keyword>
<evidence type="ECO:0000256" key="6">
    <source>
        <dbReference type="ARBA" id="ARBA00023212"/>
    </source>
</evidence>
<comment type="similarity">
    <text evidence="3">Belongs to the ODF2 family.</text>
</comment>
<reference evidence="9 10" key="1">
    <citation type="submission" date="2019-09" db="EMBL/GenBank/DDBJ databases">
        <title>Bird 10,000 Genomes (B10K) Project - Family phase.</title>
        <authorList>
            <person name="Zhang G."/>
        </authorList>
    </citation>
    <scope>NUCLEOTIDE SEQUENCE [LARGE SCALE GENOMIC DNA]</scope>
    <source>
        <strain evidence="9">B10K-DU-001-60</strain>
        <tissue evidence="9">Muscle</tissue>
    </source>
</reference>
<dbReference type="GO" id="GO:0036064">
    <property type="term" value="C:ciliary basal body"/>
    <property type="evidence" value="ECO:0007669"/>
    <property type="project" value="TreeGrafter"/>
</dbReference>
<evidence type="ECO:0000256" key="1">
    <source>
        <dbReference type="ARBA" id="ARBA00004114"/>
    </source>
</evidence>
<gene>
    <name evidence="9" type="primary">Odf2l</name>
    <name evidence="9" type="ORF">PSOCRE_R02536</name>
</gene>
<sequence>VQKLQIAVEELKSRYETVSNENKRITENKCLEVEKVRDKMEAELKELEHVCDLLKAAEEKQQGYREKLMSWERIHVQKCKTLRELQVQEEDSVNSMGSHSIEEENRNIQKKYEDLKRQLEKMEFQNEELACQLKKEDESLQNSKLQLEEKITEYNGLTRQLESALEEGRNMVAEELEKMTHKEQVLQTKMLILETEVRERQEEKEQLLCIFHHNEKHREVCLKELENSLQKSENKNQSIQNYVQFLKASYITMF</sequence>
<keyword evidence="7" id="KW-0966">Cell projection</keyword>
<evidence type="ECO:0000313" key="9">
    <source>
        <dbReference type="EMBL" id="NXI89540.1"/>
    </source>
</evidence>
<evidence type="ECO:0000256" key="5">
    <source>
        <dbReference type="ARBA" id="ARBA00023054"/>
    </source>
</evidence>
<evidence type="ECO:0000256" key="3">
    <source>
        <dbReference type="ARBA" id="ARBA00009316"/>
    </source>
</evidence>
<feature type="coiled-coil region" evidence="8">
    <location>
        <begin position="1"/>
        <end position="74"/>
    </location>
</feature>
<proteinExistence type="inferred from homology"/>
<dbReference type="GO" id="GO:0005813">
    <property type="term" value="C:centrosome"/>
    <property type="evidence" value="ECO:0007669"/>
    <property type="project" value="TreeGrafter"/>
</dbReference>
<dbReference type="AlphaFoldDB" id="A0A7K9WX81"/>
<dbReference type="GO" id="GO:0005814">
    <property type="term" value="C:centriole"/>
    <property type="evidence" value="ECO:0007669"/>
    <property type="project" value="UniProtKB-SubCell"/>
</dbReference>
<dbReference type="PANTHER" id="PTHR23162">
    <property type="entry name" value="OUTER DENSE FIBER OF SPERM TAILS 2"/>
    <property type="match status" value="1"/>
</dbReference>
<feature type="non-terminal residue" evidence="9">
    <location>
        <position position="254"/>
    </location>
</feature>
<evidence type="ECO:0000256" key="8">
    <source>
        <dbReference type="SAM" id="Coils"/>
    </source>
</evidence>
<protein>
    <submittedName>
        <fullName evidence="9">ODF2L protein</fullName>
    </submittedName>
</protein>
<comment type="subcellular location">
    <subcellularLocation>
        <location evidence="2">Cell projection</location>
        <location evidence="2">Cilium</location>
    </subcellularLocation>
    <subcellularLocation>
        <location evidence="1">Cytoplasm</location>
        <location evidence="1">Cytoskeleton</location>
        <location evidence="1">Microtubule organizing center</location>
        <location evidence="1">Centrosome</location>
        <location evidence="1">Centriole</location>
    </subcellularLocation>
</comment>
<evidence type="ECO:0000256" key="2">
    <source>
        <dbReference type="ARBA" id="ARBA00004138"/>
    </source>
</evidence>
<evidence type="ECO:0000256" key="4">
    <source>
        <dbReference type="ARBA" id="ARBA00022490"/>
    </source>
</evidence>
<feature type="coiled-coil region" evidence="8">
    <location>
        <begin position="98"/>
        <end position="167"/>
    </location>
</feature>
<accession>A0A7K9WX81</accession>
<keyword evidence="6" id="KW-0206">Cytoskeleton</keyword>
<evidence type="ECO:0000256" key="7">
    <source>
        <dbReference type="ARBA" id="ARBA00023273"/>
    </source>
</evidence>
<keyword evidence="10" id="KW-1185">Reference proteome</keyword>
<keyword evidence="4" id="KW-0963">Cytoplasm</keyword>
<dbReference type="EMBL" id="VWZZ01000185">
    <property type="protein sequence ID" value="NXI89540.1"/>
    <property type="molecule type" value="Genomic_DNA"/>
</dbReference>
<organism evidence="9 10">
    <name type="scientific">Psophia crepitans</name>
    <name type="common">common trumpeter</name>
    <dbReference type="NCBI Taxonomy" id="54359"/>
    <lineage>
        <taxon>Eukaryota</taxon>
        <taxon>Metazoa</taxon>
        <taxon>Chordata</taxon>
        <taxon>Craniata</taxon>
        <taxon>Vertebrata</taxon>
        <taxon>Euteleostomi</taxon>
        <taxon>Archelosauria</taxon>
        <taxon>Archosauria</taxon>
        <taxon>Dinosauria</taxon>
        <taxon>Saurischia</taxon>
        <taxon>Theropoda</taxon>
        <taxon>Coelurosauria</taxon>
        <taxon>Aves</taxon>
        <taxon>Neognathae</taxon>
        <taxon>Neoaves</taxon>
        <taxon>Gruiformes</taxon>
        <taxon>Psophiidae</taxon>
        <taxon>Psophia</taxon>
    </lineage>
</organism>